<gene>
    <name evidence="2" type="ORF">L195_g024558</name>
</gene>
<proteinExistence type="predicted"/>
<dbReference type="EMBL" id="ASHM01019895">
    <property type="protein sequence ID" value="PNY01266.1"/>
    <property type="molecule type" value="Genomic_DNA"/>
</dbReference>
<protein>
    <recommendedName>
        <fullName evidence="4">Glycine-rich protein</fullName>
    </recommendedName>
</protein>
<reference evidence="2 3" key="2">
    <citation type="journal article" date="2017" name="Front. Plant Sci.">
        <title>Gene Classification and Mining of Molecular Markers Useful in Red Clover (Trifolium pratense) Breeding.</title>
        <authorList>
            <person name="Istvanek J."/>
            <person name="Dluhosova J."/>
            <person name="Dluhos P."/>
            <person name="Patkova L."/>
            <person name="Nedelnik J."/>
            <person name="Repkova J."/>
        </authorList>
    </citation>
    <scope>NUCLEOTIDE SEQUENCE [LARGE SCALE GENOMIC DNA]</scope>
    <source>
        <strain evidence="3">cv. Tatra</strain>
        <tissue evidence="2">Young leaves</tissue>
    </source>
</reference>
<evidence type="ECO:0000256" key="1">
    <source>
        <dbReference type="SAM" id="SignalP"/>
    </source>
</evidence>
<evidence type="ECO:0008006" key="4">
    <source>
        <dbReference type="Google" id="ProtNLM"/>
    </source>
</evidence>
<accession>A0A2K3NE06</accession>
<dbReference type="Proteomes" id="UP000236291">
    <property type="component" value="Unassembled WGS sequence"/>
</dbReference>
<reference evidence="2 3" key="1">
    <citation type="journal article" date="2014" name="Am. J. Bot.">
        <title>Genome assembly and annotation for red clover (Trifolium pratense; Fabaceae).</title>
        <authorList>
            <person name="Istvanek J."/>
            <person name="Jaros M."/>
            <person name="Krenek A."/>
            <person name="Repkova J."/>
        </authorList>
    </citation>
    <scope>NUCLEOTIDE SEQUENCE [LARGE SCALE GENOMIC DNA]</scope>
    <source>
        <strain evidence="3">cv. Tatra</strain>
        <tissue evidence="2">Young leaves</tissue>
    </source>
</reference>
<feature type="chain" id="PRO_5014388561" description="Glycine-rich protein" evidence="1">
    <location>
        <begin position="20"/>
        <end position="146"/>
    </location>
</feature>
<keyword evidence="1" id="KW-0732">Signal</keyword>
<feature type="signal peptide" evidence="1">
    <location>
        <begin position="1"/>
        <end position="19"/>
    </location>
</feature>
<evidence type="ECO:0000313" key="3">
    <source>
        <dbReference type="Proteomes" id="UP000236291"/>
    </source>
</evidence>
<organism evidence="2 3">
    <name type="scientific">Trifolium pratense</name>
    <name type="common">Red clover</name>
    <dbReference type="NCBI Taxonomy" id="57577"/>
    <lineage>
        <taxon>Eukaryota</taxon>
        <taxon>Viridiplantae</taxon>
        <taxon>Streptophyta</taxon>
        <taxon>Embryophyta</taxon>
        <taxon>Tracheophyta</taxon>
        <taxon>Spermatophyta</taxon>
        <taxon>Magnoliopsida</taxon>
        <taxon>eudicotyledons</taxon>
        <taxon>Gunneridae</taxon>
        <taxon>Pentapetalae</taxon>
        <taxon>rosids</taxon>
        <taxon>fabids</taxon>
        <taxon>Fabales</taxon>
        <taxon>Fabaceae</taxon>
        <taxon>Papilionoideae</taxon>
        <taxon>50 kb inversion clade</taxon>
        <taxon>NPAAA clade</taxon>
        <taxon>Hologalegina</taxon>
        <taxon>IRL clade</taxon>
        <taxon>Trifolieae</taxon>
        <taxon>Trifolium</taxon>
    </lineage>
</organism>
<dbReference type="PROSITE" id="PS51257">
    <property type="entry name" value="PROKAR_LIPOPROTEIN"/>
    <property type="match status" value="1"/>
</dbReference>
<name>A0A2K3NE06_TRIPR</name>
<evidence type="ECO:0000313" key="2">
    <source>
        <dbReference type="EMBL" id="PNY01266.1"/>
    </source>
</evidence>
<dbReference type="AlphaFoldDB" id="A0A2K3NE06"/>
<sequence>MKMKISIFLALFLVIISCAQVISNEDEERSLIQSNEQARELIIGNSNGNGNIKASTRLNHKDVLVESQNEHKHELFVTITIGGGGGGRGGAGGGGGGGKGTAGGAATGIIGGGVIVDPTVDYGQDDEYTAVQYVNLCAAGAAVQYA</sequence>
<comment type="caution">
    <text evidence="2">The sequence shown here is derived from an EMBL/GenBank/DDBJ whole genome shotgun (WGS) entry which is preliminary data.</text>
</comment>